<name>A0AA88YJ06_PINIB</name>
<dbReference type="PANTHER" id="PTHR23235:SF120">
    <property type="entry name" value="KRUPPEL-LIKE FACTOR 15"/>
    <property type="match status" value="1"/>
</dbReference>
<dbReference type="FunFam" id="3.30.160.60:FF:000159">
    <property type="entry name" value="Mds1 and evi1 complex locus protein"/>
    <property type="match status" value="1"/>
</dbReference>
<dbReference type="Proteomes" id="UP001186944">
    <property type="component" value="Unassembled WGS sequence"/>
</dbReference>
<evidence type="ECO:0000256" key="5">
    <source>
        <dbReference type="SAM" id="MobiDB-lite"/>
    </source>
</evidence>
<sequence>MPCSFPDSKLHYAYPQPSKPSVLDHYRAEKAKYQQSIQEAAKLLPFHRFPLGNPSYAAAALGMLKAEEKGFSHLMKMDKLPEHFQYNTPHKMKERYSCKFCGKVFPRSANLTRHLRTHTGEQPYKCKYCERSFSISSNLQRHVRNIHNKEKPFRCTLCDRCFGQQTNLDRHLKKHETEGPIVRDSPITEPDLDSKDESYFSEIRNFIGKATSMNIPDEKAEEFIKNGLRPMMNNKLDREDKFDSVYTEADEEDSDVDSDDADDNLSSRSNSPVKEVEKDDKVLNNNDLKVNPMLPGDKKDLALDNFGRPGVILENAFRTYLPCA</sequence>
<dbReference type="PANTHER" id="PTHR23235">
    <property type="entry name" value="KRUEPPEL-LIKE TRANSCRIPTION FACTOR"/>
    <property type="match status" value="1"/>
</dbReference>
<keyword evidence="1" id="KW-0479">Metal-binding</keyword>
<evidence type="ECO:0000313" key="8">
    <source>
        <dbReference type="Proteomes" id="UP001186944"/>
    </source>
</evidence>
<feature type="compositionally biased region" description="Acidic residues" evidence="5">
    <location>
        <begin position="248"/>
        <end position="263"/>
    </location>
</feature>
<accession>A0AA88YJ06</accession>
<keyword evidence="2 4" id="KW-0863">Zinc-finger</keyword>
<feature type="region of interest" description="Disordered" evidence="5">
    <location>
        <begin position="246"/>
        <end position="291"/>
    </location>
</feature>
<dbReference type="SUPFAM" id="SSF57667">
    <property type="entry name" value="beta-beta-alpha zinc fingers"/>
    <property type="match status" value="2"/>
</dbReference>
<gene>
    <name evidence="7" type="ORF">FSP39_012630</name>
</gene>
<dbReference type="GO" id="GO:0008270">
    <property type="term" value="F:zinc ion binding"/>
    <property type="evidence" value="ECO:0007669"/>
    <property type="project" value="UniProtKB-KW"/>
</dbReference>
<dbReference type="AlphaFoldDB" id="A0AA88YJ06"/>
<feature type="domain" description="C2H2-type" evidence="6">
    <location>
        <begin position="96"/>
        <end position="123"/>
    </location>
</feature>
<proteinExistence type="predicted"/>
<comment type="caution">
    <text evidence="7">The sequence shown here is derived from an EMBL/GenBank/DDBJ whole genome shotgun (WGS) entry which is preliminary data.</text>
</comment>
<dbReference type="GO" id="GO:0000981">
    <property type="term" value="F:DNA-binding transcription factor activity, RNA polymerase II-specific"/>
    <property type="evidence" value="ECO:0007669"/>
    <property type="project" value="TreeGrafter"/>
</dbReference>
<evidence type="ECO:0000256" key="1">
    <source>
        <dbReference type="ARBA" id="ARBA00022723"/>
    </source>
</evidence>
<feature type="domain" description="C2H2-type" evidence="6">
    <location>
        <begin position="153"/>
        <end position="180"/>
    </location>
</feature>
<protein>
    <recommendedName>
        <fullName evidence="6">C2H2-type domain-containing protein</fullName>
    </recommendedName>
</protein>
<feature type="domain" description="C2H2-type" evidence="6">
    <location>
        <begin position="124"/>
        <end position="152"/>
    </location>
</feature>
<organism evidence="7 8">
    <name type="scientific">Pinctada imbricata</name>
    <name type="common">Atlantic pearl-oyster</name>
    <name type="synonym">Pinctada martensii</name>
    <dbReference type="NCBI Taxonomy" id="66713"/>
    <lineage>
        <taxon>Eukaryota</taxon>
        <taxon>Metazoa</taxon>
        <taxon>Spiralia</taxon>
        <taxon>Lophotrochozoa</taxon>
        <taxon>Mollusca</taxon>
        <taxon>Bivalvia</taxon>
        <taxon>Autobranchia</taxon>
        <taxon>Pteriomorphia</taxon>
        <taxon>Pterioida</taxon>
        <taxon>Pterioidea</taxon>
        <taxon>Pteriidae</taxon>
        <taxon>Pinctada</taxon>
    </lineage>
</organism>
<dbReference type="PROSITE" id="PS50157">
    <property type="entry name" value="ZINC_FINGER_C2H2_2"/>
    <property type="match status" value="3"/>
</dbReference>
<keyword evidence="8" id="KW-1185">Reference proteome</keyword>
<evidence type="ECO:0000313" key="7">
    <source>
        <dbReference type="EMBL" id="KAK3106094.1"/>
    </source>
</evidence>
<dbReference type="GO" id="GO:0000978">
    <property type="term" value="F:RNA polymerase II cis-regulatory region sequence-specific DNA binding"/>
    <property type="evidence" value="ECO:0007669"/>
    <property type="project" value="TreeGrafter"/>
</dbReference>
<dbReference type="Pfam" id="PF00096">
    <property type="entry name" value="zf-C2H2"/>
    <property type="match status" value="3"/>
</dbReference>
<keyword evidence="3" id="KW-0862">Zinc</keyword>
<evidence type="ECO:0000256" key="3">
    <source>
        <dbReference type="ARBA" id="ARBA00022833"/>
    </source>
</evidence>
<dbReference type="FunFam" id="3.30.160.60:FF:000929">
    <property type="entry name" value="Uncharacterized protein, isoform B"/>
    <property type="match status" value="1"/>
</dbReference>
<dbReference type="FunFam" id="3.30.160.60:FF:000112">
    <property type="entry name" value="Mds1 and evi1 complex locus protein"/>
    <property type="match status" value="1"/>
</dbReference>
<reference evidence="7" key="1">
    <citation type="submission" date="2019-08" db="EMBL/GenBank/DDBJ databases">
        <title>The improved chromosome-level genome for the pearl oyster Pinctada fucata martensii using PacBio sequencing and Hi-C.</title>
        <authorList>
            <person name="Zheng Z."/>
        </authorList>
    </citation>
    <scope>NUCLEOTIDE SEQUENCE</scope>
    <source>
        <strain evidence="7">ZZ-2019</strain>
        <tissue evidence="7">Adductor muscle</tissue>
    </source>
</reference>
<dbReference type="Gene3D" id="3.30.160.60">
    <property type="entry name" value="Classic Zinc Finger"/>
    <property type="match status" value="3"/>
</dbReference>
<dbReference type="PROSITE" id="PS00028">
    <property type="entry name" value="ZINC_FINGER_C2H2_1"/>
    <property type="match status" value="3"/>
</dbReference>
<dbReference type="InterPro" id="IPR036236">
    <property type="entry name" value="Znf_C2H2_sf"/>
</dbReference>
<dbReference type="SMART" id="SM00355">
    <property type="entry name" value="ZnF_C2H2"/>
    <property type="match status" value="3"/>
</dbReference>
<evidence type="ECO:0000256" key="2">
    <source>
        <dbReference type="ARBA" id="ARBA00022771"/>
    </source>
</evidence>
<evidence type="ECO:0000259" key="6">
    <source>
        <dbReference type="PROSITE" id="PS50157"/>
    </source>
</evidence>
<dbReference type="InterPro" id="IPR013087">
    <property type="entry name" value="Znf_C2H2_type"/>
</dbReference>
<dbReference type="EMBL" id="VSWD01000003">
    <property type="protein sequence ID" value="KAK3106094.1"/>
    <property type="molecule type" value="Genomic_DNA"/>
</dbReference>
<evidence type="ECO:0000256" key="4">
    <source>
        <dbReference type="PROSITE-ProRule" id="PRU00042"/>
    </source>
</evidence>